<dbReference type="eggNOG" id="COG2738">
    <property type="taxonomic scope" value="Bacteria"/>
</dbReference>
<proteinExistence type="predicted"/>
<name>A0A095X0U1_9FIRM</name>
<evidence type="ECO:0000313" key="2">
    <source>
        <dbReference type="EMBL" id="KGF03680.1"/>
    </source>
</evidence>
<dbReference type="InterPro" id="IPR007395">
    <property type="entry name" value="Zn_peptidase_2"/>
</dbReference>
<keyword evidence="1" id="KW-1133">Transmembrane helix</keyword>
<feature type="transmembrane region" description="Helical" evidence="1">
    <location>
        <begin position="12"/>
        <end position="33"/>
    </location>
</feature>
<dbReference type="PANTHER" id="PTHR36434:SF1">
    <property type="entry name" value="MEMBRANE PROTEASE YUGP-RELATED"/>
    <property type="match status" value="1"/>
</dbReference>
<dbReference type="AlphaFoldDB" id="A0A095X0U1"/>
<sequence>MYPYGFYFDRTYFLVLIGLVISMLAQANINAKFNKYRKIRSKRGLTGAEAAQMVLDYNNYRDISIKRVGGSLSDYFNPMTKEVALSATSFEDSSIASLAVALHEIGHVIQFKEGYIPLRVKSFIVPAVNFGSRLSFPILLVGVFLSQPKLVTIGLALFSLTLLFQIVTLPVEFDASRRAILALERTHILDESEIPGAKDMLGSAALTYVAATLATALQLLRLFLLFGNRSRRD</sequence>
<feature type="transmembrane region" description="Helical" evidence="1">
    <location>
        <begin position="205"/>
        <end position="226"/>
    </location>
</feature>
<dbReference type="EMBL" id="JRMW01000037">
    <property type="protein sequence ID" value="KGF03680.1"/>
    <property type="molecule type" value="Genomic_DNA"/>
</dbReference>
<organism evidence="2 3">
    <name type="scientific">Anaerococcus lactolyticus S7-1-13</name>
    <dbReference type="NCBI Taxonomy" id="1284686"/>
    <lineage>
        <taxon>Bacteria</taxon>
        <taxon>Bacillati</taxon>
        <taxon>Bacillota</taxon>
        <taxon>Tissierellia</taxon>
        <taxon>Tissierellales</taxon>
        <taxon>Peptoniphilaceae</taxon>
        <taxon>Anaerococcus</taxon>
    </lineage>
</organism>
<evidence type="ECO:0000256" key="1">
    <source>
        <dbReference type="SAM" id="Phobius"/>
    </source>
</evidence>
<feature type="transmembrane region" description="Helical" evidence="1">
    <location>
        <begin position="150"/>
        <end position="171"/>
    </location>
</feature>
<protein>
    <submittedName>
        <fullName evidence="2">Peptidase</fullName>
    </submittedName>
</protein>
<evidence type="ECO:0000313" key="3">
    <source>
        <dbReference type="Proteomes" id="UP000029579"/>
    </source>
</evidence>
<dbReference type="RefSeq" id="WP_037328131.1">
    <property type="nucleotide sequence ID" value="NZ_JRMW01000037.1"/>
</dbReference>
<comment type="caution">
    <text evidence="2">The sequence shown here is derived from an EMBL/GenBank/DDBJ whole genome shotgun (WGS) entry which is preliminary data.</text>
</comment>
<gene>
    <name evidence="2" type="ORF">HMPREF1630_06415</name>
</gene>
<keyword evidence="1" id="KW-0472">Membrane</keyword>
<keyword evidence="1" id="KW-0812">Transmembrane</keyword>
<dbReference type="OrthoDB" id="9784298at2"/>
<dbReference type="Pfam" id="PF04298">
    <property type="entry name" value="Zn_peptidase_2"/>
    <property type="match status" value="1"/>
</dbReference>
<dbReference type="Proteomes" id="UP000029579">
    <property type="component" value="Unassembled WGS sequence"/>
</dbReference>
<dbReference type="PANTHER" id="PTHR36434">
    <property type="entry name" value="MEMBRANE PROTEASE YUGP-RELATED"/>
    <property type="match status" value="1"/>
</dbReference>
<accession>A0A095X0U1</accession>
<reference evidence="2 3" key="1">
    <citation type="submission" date="2014-07" db="EMBL/GenBank/DDBJ databases">
        <authorList>
            <person name="McCorrison J."/>
            <person name="Sanka R."/>
            <person name="Torralba M."/>
            <person name="Gillis M."/>
            <person name="Haft D.H."/>
            <person name="Methe B."/>
            <person name="Sutton G."/>
            <person name="Nelson K.E."/>
        </authorList>
    </citation>
    <scope>NUCLEOTIDE SEQUENCE [LARGE SCALE GENOMIC DNA]</scope>
    <source>
        <strain evidence="2 3">S7-1-13</strain>
    </source>
</reference>